<dbReference type="Gene3D" id="1.10.238.100">
    <property type="entry name" value="YAP1 redox domain. Chain B"/>
    <property type="match status" value="1"/>
</dbReference>
<dbReference type="GeneID" id="34518124"/>
<dbReference type="GO" id="GO:0005737">
    <property type="term" value="C:cytoplasm"/>
    <property type="evidence" value="ECO:0007669"/>
    <property type="project" value="UniProtKB-SubCell"/>
</dbReference>
<dbReference type="STRING" id="1382522.W6MSE4"/>
<comment type="subcellular location">
    <subcellularLocation>
        <location evidence="2">Cytoplasm</location>
    </subcellularLocation>
    <subcellularLocation>
        <location evidence="1">Nucleus</location>
    </subcellularLocation>
</comment>
<dbReference type="HOGENOM" id="CLU_032750_0_0_1"/>
<dbReference type="SUPFAM" id="SSF57959">
    <property type="entry name" value="Leucine zipper domain"/>
    <property type="match status" value="1"/>
</dbReference>
<feature type="compositionally biased region" description="Low complexity" evidence="4">
    <location>
        <begin position="127"/>
        <end position="160"/>
    </location>
</feature>
<sequence>MADSKRSKYDEDDEDDVSLKRQDRDSASPTPGHKPGRKPIQTEPKNKRTAQNRAAQRAFRERKERKMKELEMKVELLENEKLQMSNESEFLRIQVESLMNELGRIRGKRSISDVLPKAPIVDTVAKSSSSDISSAASNVSDSPGSDLSSASSATPLSSSNKSTFKFDFPWREKPQQVTGSLALTSRSSKSSVPELAPSTKTFSTASESSPATNGSMEFSATDDTFKSGLDTVEHFDENVDSFCAQLNTACGTKDCPVPKTLDYRSTQPSEFSKANTLTASNNFLNAPSPMALLSDKQTVGGNDLEDPMAFLNNSPFDPMVVFDNNNHNYGSNEFTDLFEDDLFQNDDVVSGLVTEESKYDAFGSLYQESAAVTTANLQNLNQTKVQVPENMDDDLSDNDVVPAEPNLVKCSEIWERITTHPRFSELDIDGLCSELKQKAKCSEKGVVITNRDVAQILDNAHSQRGGESISEPNSFLRV</sequence>
<feature type="compositionally biased region" description="Low complexity" evidence="4">
    <location>
        <begin position="180"/>
        <end position="191"/>
    </location>
</feature>
<organism evidence="6 7">
    <name type="scientific">Kuraishia capsulata CBS 1993</name>
    <dbReference type="NCBI Taxonomy" id="1382522"/>
    <lineage>
        <taxon>Eukaryota</taxon>
        <taxon>Fungi</taxon>
        <taxon>Dikarya</taxon>
        <taxon>Ascomycota</taxon>
        <taxon>Saccharomycotina</taxon>
        <taxon>Pichiomycetes</taxon>
        <taxon>Pichiales</taxon>
        <taxon>Pichiaceae</taxon>
        <taxon>Kuraishia</taxon>
    </lineage>
</organism>
<keyword evidence="3" id="KW-0539">Nucleus</keyword>
<dbReference type="GO" id="GO:0001228">
    <property type="term" value="F:DNA-binding transcription activator activity, RNA polymerase II-specific"/>
    <property type="evidence" value="ECO:0007669"/>
    <property type="project" value="TreeGrafter"/>
</dbReference>
<evidence type="ECO:0000256" key="1">
    <source>
        <dbReference type="ARBA" id="ARBA00004123"/>
    </source>
</evidence>
<dbReference type="InterPro" id="IPR013910">
    <property type="entry name" value="TF_PAP1"/>
</dbReference>
<dbReference type="GO" id="GO:0090575">
    <property type="term" value="C:RNA polymerase II transcription regulator complex"/>
    <property type="evidence" value="ECO:0007669"/>
    <property type="project" value="TreeGrafter"/>
</dbReference>
<dbReference type="EMBL" id="HG793125">
    <property type="protein sequence ID" value="CDK24720.1"/>
    <property type="molecule type" value="Genomic_DNA"/>
</dbReference>
<evidence type="ECO:0000313" key="7">
    <source>
        <dbReference type="Proteomes" id="UP000019384"/>
    </source>
</evidence>
<feature type="region of interest" description="Disordered" evidence="4">
    <location>
        <begin position="124"/>
        <end position="160"/>
    </location>
</feature>
<dbReference type="SMART" id="SM00338">
    <property type="entry name" value="BRLZ"/>
    <property type="match status" value="1"/>
</dbReference>
<gene>
    <name evidence="6" type="ORF">KUCA_T00000686001</name>
</gene>
<accession>W6MSE4</accession>
<feature type="domain" description="BZIP" evidence="5">
    <location>
        <begin position="42"/>
        <end position="105"/>
    </location>
</feature>
<feature type="region of interest" description="Disordered" evidence="4">
    <location>
        <begin position="177"/>
        <end position="219"/>
    </location>
</feature>
<dbReference type="FunFam" id="1.20.5.170:FF:000067">
    <property type="entry name" value="BZIP transcription factor"/>
    <property type="match status" value="1"/>
</dbReference>
<dbReference type="PROSITE" id="PS50217">
    <property type="entry name" value="BZIP"/>
    <property type="match status" value="1"/>
</dbReference>
<protein>
    <recommendedName>
        <fullName evidence="5">BZIP domain-containing protein</fullName>
    </recommendedName>
</protein>
<dbReference type="RefSeq" id="XP_022456736.1">
    <property type="nucleotide sequence ID" value="XM_022605249.1"/>
</dbReference>
<dbReference type="GO" id="GO:0034599">
    <property type="term" value="P:cellular response to oxidative stress"/>
    <property type="evidence" value="ECO:0007669"/>
    <property type="project" value="UniProtKB-ARBA"/>
</dbReference>
<feature type="compositionally biased region" description="Polar residues" evidence="4">
    <location>
        <begin position="198"/>
        <end position="219"/>
    </location>
</feature>
<dbReference type="Gene3D" id="1.20.5.170">
    <property type="match status" value="1"/>
</dbReference>
<evidence type="ECO:0000256" key="2">
    <source>
        <dbReference type="ARBA" id="ARBA00004496"/>
    </source>
</evidence>
<dbReference type="PROSITE" id="PS00036">
    <property type="entry name" value="BZIP_BASIC"/>
    <property type="match status" value="1"/>
</dbReference>
<evidence type="ECO:0000256" key="4">
    <source>
        <dbReference type="SAM" id="MobiDB-lite"/>
    </source>
</evidence>
<dbReference type="OrthoDB" id="5380163at2759"/>
<dbReference type="Pfam" id="PF08601">
    <property type="entry name" value="PAP1"/>
    <property type="match status" value="1"/>
</dbReference>
<dbReference type="InterPro" id="IPR004827">
    <property type="entry name" value="bZIP"/>
</dbReference>
<dbReference type="PANTHER" id="PTHR40621">
    <property type="entry name" value="TRANSCRIPTION FACTOR KAPC-RELATED"/>
    <property type="match status" value="1"/>
</dbReference>
<dbReference type="CDD" id="cd14688">
    <property type="entry name" value="bZIP_YAP"/>
    <property type="match status" value="1"/>
</dbReference>
<reference evidence="6" key="2">
    <citation type="submission" date="2014-02" db="EMBL/GenBank/DDBJ databases">
        <title>Complete DNA sequence of /Kuraishia capsulata/ illustrates novel genomic features among budding yeasts (/Saccharomycotina/).</title>
        <authorList>
            <person name="Morales L."/>
            <person name="Noel B."/>
            <person name="Porcel B."/>
            <person name="Marcet-Houben M."/>
            <person name="Hullo M-F."/>
            <person name="Sacerdot C."/>
            <person name="Tekaia F."/>
            <person name="Leh-Louis V."/>
            <person name="Despons L."/>
            <person name="Khanna V."/>
            <person name="Aury J-M."/>
            <person name="Barbe V."/>
            <person name="Couloux A."/>
            <person name="Labadie K."/>
            <person name="Pelletier E."/>
            <person name="Souciet J-L."/>
            <person name="Boekhout T."/>
            <person name="Gabaldon T."/>
            <person name="Wincker P."/>
            <person name="Dujon B."/>
        </authorList>
    </citation>
    <scope>NUCLEOTIDE SEQUENCE</scope>
    <source>
        <strain evidence="6">CBS 1993</strain>
    </source>
</reference>
<evidence type="ECO:0000259" key="5">
    <source>
        <dbReference type="PROSITE" id="PS50217"/>
    </source>
</evidence>
<dbReference type="Pfam" id="PF00170">
    <property type="entry name" value="bZIP_1"/>
    <property type="match status" value="1"/>
</dbReference>
<dbReference type="InterPro" id="IPR050936">
    <property type="entry name" value="AP-1-like"/>
</dbReference>
<feature type="region of interest" description="Disordered" evidence="4">
    <location>
        <begin position="1"/>
        <end position="66"/>
    </location>
</feature>
<reference evidence="6" key="1">
    <citation type="submission" date="2013-12" db="EMBL/GenBank/DDBJ databases">
        <authorList>
            <person name="Genoscope - CEA"/>
        </authorList>
    </citation>
    <scope>NUCLEOTIDE SEQUENCE</scope>
    <source>
        <strain evidence="6">CBS 1993</strain>
    </source>
</reference>
<dbReference type="PANTHER" id="PTHR40621:SF6">
    <property type="entry name" value="AP-1-LIKE TRANSCRIPTION FACTOR YAP1-RELATED"/>
    <property type="match status" value="1"/>
</dbReference>
<proteinExistence type="predicted"/>
<dbReference type="Proteomes" id="UP000019384">
    <property type="component" value="Unassembled WGS sequence"/>
</dbReference>
<dbReference type="GO" id="GO:0000976">
    <property type="term" value="F:transcription cis-regulatory region binding"/>
    <property type="evidence" value="ECO:0007669"/>
    <property type="project" value="InterPro"/>
</dbReference>
<dbReference type="SUPFAM" id="SSF111430">
    <property type="entry name" value="YAP1 redox domain"/>
    <property type="match status" value="1"/>
</dbReference>
<feature type="compositionally biased region" description="Basic and acidic residues" evidence="4">
    <location>
        <begin position="17"/>
        <end position="26"/>
    </location>
</feature>
<evidence type="ECO:0000313" key="6">
    <source>
        <dbReference type="EMBL" id="CDK24720.1"/>
    </source>
</evidence>
<name>W6MSE4_9ASCO</name>
<evidence type="ECO:0000256" key="3">
    <source>
        <dbReference type="ARBA" id="ARBA00023242"/>
    </source>
</evidence>
<dbReference type="AlphaFoldDB" id="W6MSE4"/>
<dbReference type="InterPro" id="IPR023167">
    <property type="entry name" value="Yap1_redox_dom_sf"/>
</dbReference>
<keyword evidence="7" id="KW-1185">Reference proteome</keyword>
<dbReference type="InterPro" id="IPR046347">
    <property type="entry name" value="bZIP_sf"/>
</dbReference>